<gene>
    <name evidence="2" type="ORF">Anapl_10878</name>
</gene>
<proteinExistence type="predicted"/>
<evidence type="ECO:0000313" key="2">
    <source>
        <dbReference type="EMBL" id="EOA96490.1"/>
    </source>
</evidence>
<sequence>MAAESPQELPLAGDPMVTSTRAILGPLLLQAGLVGSLVAHRGSRRSKTTSPPASFPSQALALPRMSSGARGQGFGLGCRPSPLPNTQQCRKISCEDIFGAYCNDSPMFASAARGARWLSPRGVTQCARHRAAPCLLHLPRCHRAVCKHDDSSLQEDLLHDVSATPDALSPGSPPPDPPGFTPLRLLRCSCHSAELRGMISLADSDGKAELMAFQPHAHQTERNGRATQLQTSHPIHPAPGHAPAAPGRAGGSEGLCGLLSTSSKSAGTLSPQHYLQSGPNYTHYADEDALARRYAFARLRIRSGSVARMGIKLGIVGLKCLGMLGEHPWVLAQGLGAQLTAWVTSSGQSIGSIGPRPPGSCRVRNRGKAGSPRRAGSLVGRTEPWPWHLPGSGPSPVMTPHCASLCVLPELSRSADSKKKQMELSEGIQPPPSPSPYAFSKAMAFAALDGGTKPCEPCWSLTMAGGAWPWLLEPRGDGGILGGSQIRLLGTAHQTHRSGENSGVSSWRPGAAGGKQGSILQAEAAGIPLKAAKYDQLSARRFEVLMPVKSDFPSWKLREFGELKKRHYEELGGEPKRTQTVLWALRPPKAAEGRPGEKLAGDVEPPALLLVGEEEGAALGGERIHPGTVLANAVRRVPRPPVPGDRHRAGQCPCPSPPAADADTLLTTVPQRTRSEEEGDALGQHLEEAKFSPRAAPVHVQLRTRRPLLLPNPSWMGQSGLDSVSTPGSQPWVAPALAKPWERRRRPWEGGKAPSRRNRTQQAISRVTQGPIFWPYKLLLSSTKPAEHTYELQLALQHALQEVAGPCLTPRWAD</sequence>
<feature type="region of interest" description="Disordered" evidence="1">
    <location>
        <begin position="642"/>
        <end position="663"/>
    </location>
</feature>
<name>R0JGX6_ANAPL</name>
<keyword evidence="3" id="KW-1185">Reference proteome</keyword>
<accession>R0JGX6</accession>
<dbReference type="Proteomes" id="UP000296049">
    <property type="component" value="Unassembled WGS sequence"/>
</dbReference>
<evidence type="ECO:0000313" key="3">
    <source>
        <dbReference type="Proteomes" id="UP000296049"/>
    </source>
</evidence>
<protein>
    <submittedName>
        <fullName evidence="2">Uncharacterized protein</fullName>
    </submittedName>
</protein>
<feature type="compositionally biased region" description="Low complexity" evidence="1">
    <location>
        <begin position="233"/>
        <end position="247"/>
    </location>
</feature>
<dbReference type="EMBL" id="KB743963">
    <property type="protein sequence ID" value="EOA96490.1"/>
    <property type="molecule type" value="Genomic_DNA"/>
</dbReference>
<organism evidence="2 3">
    <name type="scientific">Anas platyrhynchos</name>
    <name type="common">Mallard</name>
    <name type="synonym">Anas boschas</name>
    <dbReference type="NCBI Taxonomy" id="8839"/>
    <lineage>
        <taxon>Eukaryota</taxon>
        <taxon>Metazoa</taxon>
        <taxon>Chordata</taxon>
        <taxon>Craniata</taxon>
        <taxon>Vertebrata</taxon>
        <taxon>Euteleostomi</taxon>
        <taxon>Archelosauria</taxon>
        <taxon>Archosauria</taxon>
        <taxon>Dinosauria</taxon>
        <taxon>Saurischia</taxon>
        <taxon>Theropoda</taxon>
        <taxon>Coelurosauria</taxon>
        <taxon>Aves</taxon>
        <taxon>Neognathae</taxon>
        <taxon>Galloanserae</taxon>
        <taxon>Anseriformes</taxon>
        <taxon>Anatidae</taxon>
        <taxon>Anatinae</taxon>
        <taxon>Anas</taxon>
    </lineage>
</organism>
<dbReference type="AlphaFoldDB" id="R0JGX6"/>
<reference evidence="3" key="1">
    <citation type="journal article" date="2013" name="Nat. Genet.">
        <title>The duck genome and transcriptome provide insight into an avian influenza virus reservoir species.</title>
        <authorList>
            <person name="Huang Y."/>
            <person name="Li Y."/>
            <person name="Burt D.W."/>
            <person name="Chen H."/>
            <person name="Zhang Y."/>
            <person name="Qian W."/>
            <person name="Kim H."/>
            <person name="Gan S."/>
            <person name="Zhao Y."/>
            <person name="Li J."/>
            <person name="Yi K."/>
            <person name="Feng H."/>
            <person name="Zhu P."/>
            <person name="Li B."/>
            <person name="Liu Q."/>
            <person name="Fairley S."/>
            <person name="Magor K.E."/>
            <person name="Du Z."/>
            <person name="Hu X."/>
            <person name="Goodman L."/>
            <person name="Tafer H."/>
            <person name="Vignal A."/>
            <person name="Lee T."/>
            <person name="Kim K.W."/>
            <person name="Sheng Z."/>
            <person name="An Y."/>
            <person name="Searle S."/>
            <person name="Herrero J."/>
            <person name="Groenen M.A."/>
            <person name="Crooijmans R.P."/>
            <person name="Faraut T."/>
            <person name="Cai Q."/>
            <person name="Webster R.G."/>
            <person name="Aldridge J.R."/>
            <person name="Warren W.C."/>
            <person name="Bartschat S."/>
            <person name="Kehr S."/>
            <person name="Marz M."/>
            <person name="Stadler P.F."/>
            <person name="Smith J."/>
            <person name="Kraus R.H."/>
            <person name="Zhao Y."/>
            <person name="Ren L."/>
            <person name="Fei J."/>
            <person name="Morisson M."/>
            <person name="Kaiser P."/>
            <person name="Griffin D.K."/>
            <person name="Rao M."/>
            <person name="Pitel F."/>
            <person name="Wang J."/>
            <person name="Li N."/>
        </authorList>
    </citation>
    <scope>NUCLEOTIDE SEQUENCE [LARGE SCALE GENOMIC DNA]</scope>
</reference>
<feature type="region of interest" description="Disordered" evidence="1">
    <location>
        <begin position="348"/>
        <end position="386"/>
    </location>
</feature>
<feature type="region of interest" description="Disordered" evidence="1">
    <location>
        <begin position="217"/>
        <end position="257"/>
    </location>
</feature>
<evidence type="ECO:0000256" key="1">
    <source>
        <dbReference type="SAM" id="MobiDB-lite"/>
    </source>
</evidence>